<evidence type="ECO:0000313" key="11">
    <source>
        <dbReference type="Proteomes" id="UP000588604"/>
    </source>
</evidence>
<dbReference type="Gene3D" id="2.60.40.10">
    <property type="entry name" value="Immunoglobulins"/>
    <property type="match status" value="1"/>
</dbReference>
<dbReference type="GO" id="GO:0030246">
    <property type="term" value="F:carbohydrate binding"/>
    <property type="evidence" value="ECO:0007669"/>
    <property type="project" value="InterPro"/>
</dbReference>
<evidence type="ECO:0000256" key="4">
    <source>
        <dbReference type="ARBA" id="ARBA00022982"/>
    </source>
</evidence>
<dbReference type="PRINTS" id="PR00606">
    <property type="entry name" value="CYTCHROMECID"/>
</dbReference>
<evidence type="ECO:0000256" key="1">
    <source>
        <dbReference type="ARBA" id="ARBA00022448"/>
    </source>
</evidence>
<dbReference type="InterPro" id="IPR013783">
    <property type="entry name" value="Ig-like_fold"/>
</dbReference>
<evidence type="ECO:0000259" key="9">
    <source>
        <dbReference type="PROSITE" id="PS51007"/>
    </source>
</evidence>
<feature type="region of interest" description="Disordered" evidence="7">
    <location>
        <begin position="189"/>
        <end position="222"/>
    </location>
</feature>
<dbReference type="Gene3D" id="1.10.760.10">
    <property type="entry name" value="Cytochrome c-like domain"/>
    <property type="match status" value="1"/>
</dbReference>
<dbReference type="GO" id="GO:0005506">
    <property type="term" value="F:iron ion binding"/>
    <property type="evidence" value="ECO:0007669"/>
    <property type="project" value="InterPro"/>
</dbReference>
<dbReference type="InterPro" id="IPR022409">
    <property type="entry name" value="PKD/Chitinase_dom"/>
</dbReference>
<comment type="PTM">
    <text evidence="6">Binds 1 heme c group covalently per subunit.</text>
</comment>
<organism evidence="10 11">
    <name type="scientific">Algoriphagus iocasae</name>
    <dbReference type="NCBI Taxonomy" id="1836499"/>
    <lineage>
        <taxon>Bacteria</taxon>
        <taxon>Pseudomonadati</taxon>
        <taxon>Bacteroidota</taxon>
        <taxon>Cytophagia</taxon>
        <taxon>Cytophagales</taxon>
        <taxon>Cyclobacteriaceae</taxon>
        <taxon>Algoriphagus</taxon>
    </lineage>
</organism>
<feature type="domain" description="PKD" evidence="8">
    <location>
        <begin position="486"/>
        <end position="572"/>
    </location>
</feature>
<dbReference type="InterPro" id="IPR011042">
    <property type="entry name" value="6-blade_b-propeller_TolB-like"/>
</dbReference>
<dbReference type="Pfam" id="PF03422">
    <property type="entry name" value="CBM_6"/>
    <property type="match status" value="1"/>
</dbReference>
<keyword evidence="2 6" id="KW-0349">Heme</keyword>
<evidence type="ECO:0000313" key="10">
    <source>
        <dbReference type="EMBL" id="MBB6326483.1"/>
    </source>
</evidence>
<dbReference type="InterPro" id="IPR036909">
    <property type="entry name" value="Cyt_c-like_dom_sf"/>
</dbReference>
<dbReference type="CDD" id="cd00146">
    <property type="entry name" value="PKD"/>
    <property type="match status" value="1"/>
</dbReference>
<feature type="binding site" description="covalent" evidence="6">
    <location>
        <position position="668"/>
    </location>
    <ligand>
        <name>heme c</name>
        <dbReference type="ChEBI" id="CHEBI:61717"/>
    </ligand>
</feature>
<dbReference type="PROSITE" id="PS51007">
    <property type="entry name" value="CYTC"/>
    <property type="match status" value="1"/>
</dbReference>
<dbReference type="InterPro" id="IPR000601">
    <property type="entry name" value="PKD_dom"/>
</dbReference>
<protein>
    <submittedName>
        <fullName evidence="10">Cytochrome c</fullName>
    </submittedName>
</protein>
<dbReference type="CDD" id="cd04084">
    <property type="entry name" value="CBM6_xylanase-like"/>
    <property type="match status" value="1"/>
</dbReference>
<reference evidence="10 11" key="1">
    <citation type="submission" date="2020-08" db="EMBL/GenBank/DDBJ databases">
        <title>Genomic Encyclopedia of Type Strains, Phase IV (KMG-IV): sequencing the most valuable type-strain genomes for metagenomic binning, comparative biology and taxonomic classification.</title>
        <authorList>
            <person name="Goeker M."/>
        </authorList>
    </citation>
    <scope>NUCLEOTIDE SEQUENCE [LARGE SCALE GENOMIC DNA]</scope>
    <source>
        <strain evidence="10 11">DSM 102044</strain>
    </source>
</reference>
<keyword evidence="1" id="KW-0813">Transport</keyword>
<keyword evidence="5 6" id="KW-0408">Iron</keyword>
<comment type="caution">
    <text evidence="10">The sequence shown here is derived from an EMBL/GenBank/DDBJ whole genome shotgun (WGS) entry which is preliminary data.</text>
</comment>
<evidence type="ECO:0000256" key="7">
    <source>
        <dbReference type="SAM" id="MobiDB-lite"/>
    </source>
</evidence>
<accession>A0A841MHZ5</accession>
<feature type="binding site" description="covalent" evidence="6">
    <location>
        <position position="664"/>
    </location>
    <ligand>
        <name>heme c</name>
        <dbReference type="ChEBI" id="CHEBI:61717"/>
    </ligand>
</feature>
<dbReference type="InterPro" id="IPR012938">
    <property type="entry name" value="Glc/Sorbosone_DH"/>
</dbReference>
<name>A0A841MHZ5_9BACT</name>
<dbReference type="Pfam" id="PF07995">
    <property type="entry name" value="GSDH"/>
    <property type="match status" value="1"/>
</dbReference>
<dbReference type="AlphaFoldDB" id="A0A841MHZ5"/>
<dbReference type="EMBL" id="JACIJO010000002">
    <property type="protein sequence ID" value="MBB6326483.1"/>
    <property type="molecule type" value="Genomic_DNA"/>
</dbReference>
<evidence type="ECO:0000256" key="2">
    <source>
        <dbReference type="ARBA" id="ARBA00022617"/>
    </source>
</evidence>
<dbReference type="Pfam" id="PF18911">
    <property type="entry name" value="PKD_4"/>
    <property type="match status" value="1"/>
</dbReference>
<keyword evidence="4" id="KW-0249">Electron transport</keyword>
<evidence type="ECO:0000256" key="5">
    <source>
        <dbReference type="ARBA" id="ARBA00023004"/>
    </source>
</evidence>
<keyword evidence="11" id="KW-1185">Reference proteome</keyword>
<proteinExistence type="predicted"/>
<dbReference type="SUPFAM" id="SSF49299">
    <property type="entry name" value="PKD domain"/>
    <property type="match status" value="1"/>
</dbReference>
<dbReference type="SUPFAM" id="SSF50952">
    <property type="entry name" value="Soluble quinoprotein glucose dehydrogenase"/>
    <property type="match status" value="1"/>
</dbReference>
<dbReference type="SMART" id="SM00089">
    <property type="entry name" value="PKD"/>
    <property type="match status" value="1"/>
</dbReference>
<dbReference type="PANTHER" id="PTHR19328">
    <property type="entry name" value="HEDGEHOG-INTERACTING PROTEIN"/>
    <property type="match status" value="1"/>
</dbReference>
<dbReference type="Gene3D" id="2.120.10.30">
    <property type="entry name" value="TolB, C-terminal domain"/>
    <property type="match status" value="1"/>
</dbReference>
<evidence type="ECO:0000259" key="8">
    <source>
        <dbReference type="PROSITE" id="PS50093"/>
    </source>
</evidence>
<dbReference type="InterPro" id="IPR035986">
    <property type="entry name" value="PKD_dom_sf"/>
</dbReference>
<dbReference type="InterPro" id="IPR009056">
    <property type="entry name" value="Cyt_c-like_dom"/>
</dbReference>
<dbReference type="Gene3D" id="2.60.120.260">
    <property type="entry name" value="Galactose-binding domain-like"/>
    <property type="match status" value="1"/>
</dbReference>
<dbReference type="PROSITE" id="PS50093">
    <property type="entry name" value="PKD"/>
    <property type="match status" value="1"/>
</dbReference>
<dbReference type="SUPFAM" id="SSF46626">
    <property type="entry name" value="Cytochrome c"/>
    <property type="match status" value="1"/>
</dbReference>
<feature type="binding site" description="covalent" evidence="6">
    <location>
        <position position="713"/>
    </location>
    <ligand>
        <name>heme c</name>
        <dbReference type="ChEBI" id="CHEBI:61717"/>
    </ligand>
</feature>
<dbReference type="PANTHER" id="PTHR19328:SF75">
    <property type="entry name" value="ALDOSE SUGAR DEHYDROGENASE YLII"/>
    <property type="match status" value="1"/>
</dbReference>
<dbReference type="Proteomes" id="UP000588604">
    <property type="component" value="Unassembled WGS sequence"/>
</dbReference>
<feature type="domain" description="Cytochrome c" evidence="9">
    <location>
        <begin position="650"/>
        <end position="735"/>
    </location>
</feature>
<gene>
    <name evidence="10" type="ORF">FHS59_002111</name>
</gene>
<evidence type="ECO:0000256" key="3">
    <source>
        <dbReference type="ARBA" id="ARBA00022723"/>
    </source>
</evidence>
<evidence type="ECO:0000256" key="6">
    <source>
        <dbReference type="PIRSR" id="PIRSR602324-1"/>
    </source>
</evidence>
<feature type="compositionally biased region" description="Polar residues" evidence="7">
    <location>
        <begin position="189"/>
        <end position="201"/>
    </location>
</feature>
<dbReference type="InterPro" id="IPR005084">
    <property type="entry name" value="CBM6"/>
</dbReference>
<dbReference type="GO" id="GO:0009055">
    <property type="term" value="F:electron transfer activity"/>
    <property type="evidence" value="ECO:0007669"/>
    <property type="project" value="InterPro"/>
</dbReference>
<feature type="compositionally biased region" description="Basic and acidic residues" evidence="7">
    <location>
        <begin position="202"/>
        <end position="215"/>
    </location>
</feature>
<dbReference type="InterPro" id="IPR002324">
    <property type="entry name" value="Cyt_c_ID"/>
</dbReference>
<dbReference type="GO" id="GO:0020037">
    <property type="term" value="F:heme binding"/>
    <property type="evidence" value="ECO:0007669"/>
    <property type="project" value="InterPro"/>
</dbReference>
<dbReference type="RefSeq" id="WP_246388396.1">
    <property type="nucleotide sequence ID" value="NZ_JACIJO010000002.1"/>
</dbReference>
<dbReference type="InterPro" id="IPR011041">
    <property type="entry name" value="Quinoprot_gluc/sorb_DH_b-prop"/>
</dbReference>
<sequence>MNQLMEISRRKFSFLFIAAVLAFSSCQKSEPFDDPTIKPDENRFTKVVLTEGMDEPMEMTFLPDKRVLIVERKGGVKVFDEKTGEMTLVATIPVNTKYTNKEGMVREAEEGLMGVIAHPDFAKNHWIYLYYADPVDTQHVLARFELDGNTLKEETKKVLLVVPTQREECCHTGGGMVFDQEGNLYLTVGNNTVNPRTGSSNLDERPGHENSDDQRAPGNTNDLRGKILRIHPEDDGTYTIPKGNLFPEGTEKTRPEIYTMGHRNPWRPSLDSKTGYLYWGEVGPDASVDSIWGPKGYDEFNQAKGPGFFGWPYFIGDNYPYNKHDLATETYGEPFDVNNPVNESVNNTGLRELPTPVVPAFIWYPYGVSEIFPMLGSSGRSATGGPVFRKADFSKDAPYVFPAYYDGKWLIVDFMRGWIMAVSMDENGDYQSMERFLPEETFSSAIDMDFGPDGALYVLEYGSAWFRGNSNSRLIKIEYNAGNRKPNVNAAADKLTGAVPFTANFTAAGTNDFDDYDQGKLTYTWAITSDNGTTVDLQGENASYTFETPGAYKATLTVTDTKGESNSASLDLVAGNEKPEVSIDLMGKNETFYFGDKSLDYKVLVSDKEDGSTADGSIKSEEVAVTFDYVPAGFDPIEMASKQSGAESMAVLNIGRNLIESSDCKSCHQYDSTSIGPSYADVAKKYPNTPANVSMLVGKVINGGSGVWGDHAMSAHPQLSEADAKRMIDYIFSMNEVKPTVTSLPLEGKVSPEVPEGEDGQGGYLLRAYYSDKGAGNIQSLTGEDFVALRNPFLNPTLSEVRKGVQLLTTPSINFFMMGDQSYIGFKDLDMTGVKEIMLYLGISARNNAKGASVEIRIDSPTGTVIGQTEKVTSAPAGGFRPPAGMSRLEWMRQNSAKPFAKISEVNGRHDIYFIFKNSDAKSEDILVSINEIEFKN</sequence>
<keyword evidence="3 6" id="KW-0479">Metal-binding</keyword>
<dbReference type="Pfam" id="PF00034">
    <property type="entry name" value="Cytochrom_C"/>
    <property type="match status" value="1"/>
</dbReference>